<comment type="caution">
    <text evidence="1">The sequence shown here is derived from an EMBL/GenBank/DDBJ whole genome shotgun (WGS) entry which is preliminary data.</text>
</comment>
<reference evidence="1 2" key="1">
    <citation type="submission" date="2017-03" db="EMBL/GenBank/DDBJ databases">
        <title>Genome analysis of strain PAMC 26510.</title>
        <authorList>
            <person name="Oh H.-M."/>
            <person name="Yang J.-A."/>
        </authorList>
    </citation>
    <scope>NUCLEOTIDE SEQUENCE [LARGE SCALE GENOMIC DNA]</scope>
    <source>
        <strain evidence="1 2">PAMC 26510</strain>
    </source>
</reference>
<sequence>MHSWSSTRSNGAG</sequence>
<proteinExistence type="predicted"/>
<name>A0A242MQA4_CABSO</name>
<protein>
    <submittedName>
        <fullName evidence="1">DNA polymerase III epsilon subunit</fullName>
    </submittedName>
</protein>
<accession>A0A242MQA4</accession>
<gene>
    <name evidence="1" type="ORF">PAMC26510_18985</name>
</gene>
<evidence type="ECO:0000313" key="2">
    <source>
        <dbReference type="Proteomes" id="UP000194546"/>
    </source>
</evidence>
<dbReference type="Proteomes" id="UP000194546">
    <property type="component" value="Unassembled WGS sequence"/>
</dbReference>
<evidence type="ECO:0000313" key="1">
    <source>
        <dbReference type="EMBL" id="OTP73360.1"/>
    </source>
</evidence>
<dbReference type="EMBL" id="NBTY01000100">
    <property type="protein sequence ID" value="OTP73360.1"/>
    <property type="molecule type" value="Genomic_DNA"/>
</dbReference>
<organism evidence="1 2">
    <name type="scientific">Caballeronia sordidicola</name>
    <name type="common">Burkholderia sordidicola</name>
    <dbReference type="NCBI Taxonomy" id="196367"/>
    <lineage>
        <taxon>Bacteria</taxon>
        <taxon>Pseudomonadati</taxon>
        <taxon>Pseudomonadota</taxon>
        <taxon>Betaproteobacteria</taxon>
        <taxon>Burkholderiales</taxon>
        <taxon>Burkholderiaceae</taxon>
        <taxon>Caballeronia</taxon>
    </lineage>
</organism>